<evidence type="ECO:0000313" key="4">
    <source>
        <dbReference type="EMBL" id="ABS62670.1"/>
    </source>
</evidence>
<evidence type="ECO:0000256" key="1">
    <source>
        <dbReference type="SAM" id="MobiDB-lite"/>
    </source>
</evidence>
<reference evidence="4 5" key="1">
    <citation type="journal article" date="2011" name="Stand. Genomic Sci.">
        <title>Complete genome sequence of Parvibaculum lavamentivorans type strain (DS-1(T)).</title>
        <authorList>
            <person name="Schleheck D."/>
            <person name="Weiss M."/>
            <person name="Pitluck S."/>
            <person name="Bruce D."/>
            <person name="Land M.L."/>
            <person name="Han S."/>
            <person name="Saunders E."/>
            <person name="Tapia R."/>
            <person name="Detter C."/>
            <person name="Brettin T."/>
            <person name="Han J."/>
            <person name="Woyke T."/>
            <person name="Goodwin L."/>
            <person name="Pennacchio L."/>
            <person name="Nolan M."/>
            <person name="Cook A.M."/>
            <person name="Kjelleberg S."/>
            <person name="Thomas T."/>
        </authorList>
    </citation>
    <scope>NUCLEOTIDE SEQUENCE [LARGE SCALE GENOMIC DNA]</scope>
    <source>
        <strain evidence="5">DS-1 / DSM 13023 / NCIMB 13966</strain>
    </source>
</reference>
<dbReference type="Proteomes" id="UP000006377">
    <property type="component" value="Chromosome"/>
</dbReference>
<evidence type="ECO:0000259" key="3">
    <source>
        <dbReference type="Pfam" id="PF13476"/>
    </source>
</evidence>
<organism evidence="4 5">
    <name type="scientific">Parvibaculum lavamentivorans (strain DS-1 / DSM 13023 / NCIMB 13966)</name>
    <dbReference type="NCBI Taxonomy" id="402881"/>
    <lineage>
        <taxon>Bacteria</taxon>
        <taxon>Pseudomonadati</taxon>
        <taxon>Pseudomonadota</taxon>
        <taxon>Alphaproteobacteria</taxon>
        <taxon>Hyphomicrobiales</taxon>
        <taxon>Parvibaculaceae</taxon>
        <taxon>Parvibaculum</taxon>
    </lineage>
</organism>
<dbReference type="eggNOG" id="COG1196">
    <property type="taxonomic scope" value="Bacteria"/>
</dbReference>
<dbReference type="PANTHER" id="PTHR32182:SF22">
    <property type="entry name" value="ATP-DEPENDENT ENDONUCLEASE, OLD FAMILY-RELATED"/>
    <property type="match status" value="1"/>
</dbReference>
<dbReference type="GO" id="GO:0000731">
    <property type="term" value="P:DNA synthesis involved in DNA repair"/>
    <property type="evidence" value="ECO:0007669"/>
    <property type="project" value="TreeGrafter"/>
</dbReference>
<name>A7HRY7_PARL1</name>
<dbReference type="KEGG" id="pla:Plav_1048"/>
<evidence type="ECO:0000313" key="5">
    <source>
        <dbReference type="Proteomes" id="UP000006377"/>
    </source>
</evidence>
<feature type="domain" description="Rad50/SbcC-type AAA" evidence="3">
    <location>
        <begin position="318"/>
        <end position="525"/>
    </location>
</feature>
<proteinExistence type="predicted"/>
<dbReference type="Pfam" id="PF13304">
    <property type="entry name" value="AAA_21"/>
    <property type="match status" value="1"/>
</dbReference>
<dbReference type="InterPro" id="IPR038729">
    <property type="entry name" value="Rad50/SbcC_AAA"/>
</dbReference>
<dbReference type="InterPro" id="IPR027417">
    <property type="entry name" value="P-loop_NTPase"/>
</dbReference>
<dbReference type="SUPFAM" id="SSF52540">
    <property type="entry name" value="P-loop containing nucleoside triphosphate hydrolases"/>
    <property type="match status" value="2"/>
</dbReference>
<dbReference type="RefSeq" id="WP_012109926.1">
    <property type="nucleotide sequence ID" value="NC_009719.1"/>
</dbReference>
<dbReference type="STRING" id="402881.Plav_1048"/>
<dbReference type="EMBL" id="CP000774">
    <property type="protein sequence ID" value="ABS62670.1"/>
    <property type="molecule type" value="Genomic_DNA"/>
</dbReference>
<dbReference type="InterPro" id="IPR003959">
    <property type="entry name" value="ATPase_AAA_core"/>
</dbReference>
<dbReference type="InterPro" id="IPR054787">
    <property type="entry name" value="TrlF_ATPase"/>
</dbReference>
<dbReference type="Gene3D" id="3.20.20.140">
    <property type="entry name" value="Metal-dependent hydrolases"/>
    <property type="match status" value="1"/>
</dbReference>
<keyword evidence="5" id="KW-1185">Reference proteome</keyword>
<dbReference type="Gene3D" id="3.40.50.300">
    <property type="entry name" value="P-loop containing nucleotide triphosphate hydrolases"/>
    <property type="match status" value="2"/>
</dbReference>
<dbReference type="GO" id="GO:0006302">
    <property type="term" value="P:double-strand break repair"/>
    <property type="evidence" value="ECO:0007669"/>
    <property type="project" value="InterPro"/>
</dbReference>
<dbReference type="AlphaFoldDB" id="A7HRY7"/>
<evidence type="ECO:0000259" key="2">
    <source>
        <dbReference type="Pfam" id="PF13304"/>
    </source>
</evidence>
<feature type="region of interest" description="Disordered" evidence="1">
    <location>
        <begin position="505"/>
        <end position="534"/>
    </location>
</feature>
<dbReference type="HOGENOM" id="CLU_006611_0_0_5"/>
<gene>
    <name evidence="4" type="ordered locus">Plav_1048</name>
</gene>
<dbReference type="NCBIfam" id="NF045780">
    <property type="entry name" value="TrlF_fam_ATP"/>
    <property type="match status" value="1"/>
</dbReference>
<dbReference type="OrthoDB" id="9791620at2"/>
<dbReference type="Pfam" id="PF13476">
    <property type="entry name" value="AAA_23"/>
    <property type="match status" value="1"/>
</dbReference>
<dbReference type="GO" id="GO:0016887">
    <property type="term" value="F:ATP hydrolysis activity"/>
    <property type="evidence" value="ECO:0007669"/>
    <property type="project" value="InterPro"/>
</dbReference>
<sequence>MSEKHRKEGSIWTRWDLHLHTPGTKLSSGFGEPTDAVWSAYLEALEQSDVQVFGITDYFSYDNYFLLVEKYHAAYPDGTKVFFPNVEFRLTETISKTGKNVHTHVIFDNDLSKCPKEKLEVLFSVLKTHKTSRTGATVRCSELTEQDYVSATVSIVTLAEALRETFGDDQPYIIVTAANNDGLKSVDTKSPRSRSISDELDKASHAFFGSAKNVEWFLSKERYEGGAVSKPKPVFSGSDVHSPDDLKRLSGDEPNFEPTWIKADPTFSGLRQTLFEPAGRIYIGERPPVLVRQDREGTRFIAELRVNQKQGYDERNGKWFKNVVIPFNPELTAIVGNKGSGKSAIADILGLLGESRQDTHFSFLTDDPRNRKFRRPGYAENFEATVQWQSGGAPTKKVLSDSVDRSKPEYVKYLPQNYFESLTNEIEVKALRKEIEEVVFSHVDEADRMGTSNFDELQDLKTAQSKSDISAFKTRLRELNIEIVSLEKQADPAFKKALEQQLNAKNEERRVLNASRPQPVAEPPSESEEQQKVASQIAETSALLSDLSERGKISVERLSNLKETLHKLTSLKESVLSLGDRVRVEKEALKVKCDELGLNVEEIVTHQTDLSTVNEKIGTVSAEIASLEIATVTEFSDDIDLKKIASVPDLRGAYTFVASKIQTLRETLSAPQRRYQSFLQANKEIDEKERDILGDEEDPKPGTIRALEKRIAHIDTALPAQLTQKREERKKIVKSVFESKKKVRQFYEALKASVEERLAIVSSSEFAVTIDASFVPSHSLEEDFLGHINQKVRGEFRGSEDGSAKFQSMAADVAWDDFDSVFAFAENLIQEIRSAPVEPQVKDIKELYDYLFSFEYFDARYELRLGNKNLNQLSPGEKGLLLLVFYLHLDKEKTPLIIDQPEDNLDNESIFLVLASCIREAKKARQVILVTHNPNLAIGADAEQILYVTLKKHANYEFSYETGAIENPRTNEVIVRILEGSRPAFVQRRLAYQIK</sequence>
<feature type="domain" description="ATPase AAA-type core" evidence="2">
    <location>
        <begin position="866"/>
        <end position="936"/>
    </location>
</feature>
<dbReference type="GO" id="GO:0005524">
    <property type="term" value="F:ATP binding"/>
    <property type="evidence" value="ECO:0007669"/>
    <property type="project" value="InterPro"/>
</dbReference>
<dbReference type="InterPro" id="IPR016195">
    <property type="entry name" value="Pol/histidinol_Pase-like"/>
</dbReference>
<dbReference type="PANTHER" id="PTHR32182">
    <property type="entry name" value="DNA REPLICATION AND REPAIR PROTEIN RECF"/>
    <property type="match status" value="1"/>
</dbReference>
<dbReference type="SUPFAM" id="SSF89550">
    <property type="entry name" value="PHP domain-like"/>
    <property type="match status" value="1"/>
</dbReference>
<protein>
    <submittedName>
        <fullName evidence="4">SMC domain protein</fullName>
    </submittedName>
</protein>
<accession>A7HRY7</accession>